<organism evidence="2 3">
    <name type="scientific">Symmachiella dynata</name>
    <dbReference type="NCBI Taxonomy" id="2527995"/>
    <lineage>
        <taxon>Bacteria</taxon>
        <taxon>Pseudomonadati</taxon>
        <taxon>Planctomycetota</taxon>
        <taxon>Planctomycetia</taxon>
        <taxon>Planctomycetales</taxon>
        <taxon>Planctomycetaceae</taxon>
        <taxon>Symmachiella</taxon>
    </lineage>
</organism>
<name>A0A517ZKI6_9PLAN</name>
<evidence type="ECO:0000313" key="3">
    <source>
        <dbReference type="Proteomes" id="UP000319383"/>
    </source>
</evidence>
<keyword evidence="3" id="KW-1185">Reference proteome</keyword>
<dbReference type="KEGG" id="sdyn:Mal52_14260"/>
<feature type="compositionally biased region" description="Basic and acidic residues" evidence="1">
    <location>
        <begin position="85"/>
        <end position="96"/>
    </location>
</feature>
<accession>A0A517ZKI6</accession>
<feature type="region of interest" description="Disordered" evidence="1">
    <location>
        <begin position="69"/>
        <end position="96"/>
    </location>
</feature>
<protein>
    <submittedName>
        <fullName evidence="2">Uncharacterized protein</fullName>
    </submittedName>
</protein>
<sequence>MGMIAAQRATRIILKREKNETETIPRGNYRRDVRDRDILDARRLGENLTHQHLADLLAFLRSVQEKTAAEPTRWLDDGTEPGLVEPKKESRRTEYR</sequence>
<dbReference type="EMBL" id="CP036276">
    <property type="protein sequence ID" value="QDU42956.1"/>
    <property type="molecule type" value="Genomic_DNA"/>
</dbReference>
<proteinExistence type="predicted"/>
<gene>
    <name evidence="2" type="ORF">Mal52_14260</name>
</gene>
<dbReference type="Proteomes" id="UP000319383">
    <property type="component" value="Chromosome"/>
</dbReference>
<evidence type="ECO:0000256" key="1">
    <source>
        <dbReference type="SAM" id="MobiDB-lite"/>
    </source>
</evidence>
<dbReference type="AlphaFoldDB" id="A0A517ZKI6"/>
<reference evidence="2 3" key="1">
    <citation type="submission" date="2019-02" db="EMBL/GenBank/DDBJ databases">
        <title>Deep-cultivation of Planctomycetes and their phenomic and genomic characterization uncovers novel biology.</title>
        <authorList>
            <person name="Wiegand S."/>
            <person name="Jogler M."/>
            <person name="Boedeker C."/>
            <person name="Pinto D."/>
            <person name="Vollmers J."/>
            <person name="Rivas-Marin E."/>
            <person name="Kohn T."/>
            <person name="Peeters S.H."/>
            <person name="Heuer A."/>
            <person name="Rast P."/>
            <person name="Oberbeckmann S."/>
            <person name="Bunk B."/>
            <person name="Jeske O."/>
            <person name="Meyerdierks A."/>
            <person name="Storesund J.E."/>
            <person name="Kallscheuer N."/>
            <person name="Luecker S."/>
            <person name="Lage O.M."/>
            <person name="Pohl T."/>
            <person name="Merkel B.J."/>
            <person name="Hornburger P."/>
            <person name="Mueller R.-W."/>
            <person name="Bruemmer F."/>
            <person name="Labrenz M."/>
            <person name="Spormann A.M."/>
            <person name="Op den Camp H."/>
            <person name="Overmann J."/>
            <person name="Amann R."/>
            <person name="Jetten M.S.M."/>
            <person name="Mascher T."/>
            <person name="Medema M.H."/>
            <person name="Devos D.P."/>
            <person name="Kaster A.-K."/>
            <person name="Ovreas L."/>
            <person name="Rohde M."/>
            <person name="Galperin M.Y."/>
            <person name="Jogler C."/>
        </authorList>
    </citation>
    <scope>NUCLEOTIDE SEQUENCE [LARGE SCALE GENOMIC DNA]</scope>
    <source>
        <strain evidence="2 3">Mal52</strain>
    </source>
</reference>
<evidence type="ECO:0000313" key="2">
    <source>
        <dbReference type="EMBL" id="QDU42956.1"/>
    </source>
</evidence>